<proteinExistence type="predicted"/>
<evidence type="ECO:0000313" key="1">
    <source>
        <dbReference type="EMBL" id="KAK7092156.1"/>
    </source>
</evidence>
<comment type="caution">
    <text evidence="1">The sequence shown here is derived from an EMBL/GenBank/DDBJ whole genome shotgun (WGS) entry which is preliminary data.</text>
</comment>
<reference evidence="1 2" key="1">
    <citation type="submission" date="2024-02" db="EMBL/GenBank/DDBJ databases">
        <title>Chromosome-scale genome assembly of the rough periwinkle Littorina saxatilis.</title>
        <authorList>
            <person name="De Jode A."/>
            <person name="Faria R."/>
            <person name="Formenti G."/>
            <person name="Sims Y."/>
            <person name="Smith T.P."/>
            <person name="Tracey A."/>
            <person name="Wood J.M.D."/>
            <person name="Zagrodzka Z.B."/>
            <person name="Johannesson K."/>
            <person name="Butlin R.K."/>
            <person name="Leder E.H."/>
        </authorList>
    </citation>
    <scope>NUCLEOTIDE SEQUENCE [LARGE SCALE GENOMIC DNA]</scope>
    <source>
        <strain evidence="1">Snail1</strain>
        <tissue evidence="1">Muscle</tissue>
    </source>
</reference>
<sequence>MWFPLDFKSRFSLFRGSQQLSVKKRCCSTSKSPVADDLRFCSTVNRLNAGAICRSEEIDRRVTQCQ</sequence>
<keyword evidence="2" id="KW-1185">Reference proteome</keyword>
<organism evidence="1 2">
    <name type="scientific">Littorina saxatilis</name>
    <dbReference type="NCBI Taxonomy" id="31220"/>
    <lineage>
        <taxon>Eukaryota</taxon>
        <taxon>Metazoa</taxon>
        <taxon>Spiralia</taxon>
        <taxon>Lophotrochozoa</taxon>
        <taxon>Mollusca</taxon>
        <taxon>Gastropoda</taxon>
        <taxon>Caenogastropoda</taxon>
        <taxon>Littorinimorpha</taxon>
        <taxon>Littorinoidea</taxon>
        <taxon>Littorinidae</taxon>
        <taxon>Littorina</taxon>
    </lineage>
</organism>
<protein>
    <submittedName>
        <fullName evidence="1">Uncharacterized protein</fullName>
    </submittedName>
</protein>
<dbReference type="AlphaFoldDB" id="A0AAN9AS72"/>
<name>A0AAN9AS72_9CAEN</name>
<dbReference type="EMBL" id="JBAMIC010000022">
    <property type="protein sequence ID" value="KAK7092156.1"/>
    <property type="molecule type" value="Genomic_DNA"/>
</dbReference>
<accession>A0AAN9AS72</accession>
<gene>
    <name evidence="1" type="ORF">V1264_009751</name>
</gene>
<dbReference type="Proteomes" id="UP001374579">
    <property type="component" value="Unassembled WGS sequence"/>
</dbReference>
<evidence type="ECO:0000313" key="2">
    <source>
        <dbReference type="Proteomes" id="UP001374579"/>
    </source>
</evidence>